<dbReference type="GO" id="GO:0019546">
    <property type="term" value="P:L-arginine deiminase pathway"/>
    <property type="evidence" value="ECO:0007669"/>
    <property type="project" value="TreeGrafter"/>
</dbReference>
<evidence type="ECO:0000259" key="5">
    <source>
        <dbReference type="Pfam" id="PF00696"/>
    </source>
</evidence>
<feature type="domain" description="Aspartate/glutamate/uridylate kinase" evidence="5">
    <location>
        <begin position="101"/>
        <end position="241"/>
    </location>
</feature>
<organism evidence="6 8">
    <name type="scientific">Ferroplasma acidiphilum</name>
    <dbReference type="NCBI Taxonomy" id="74969"/>
    <lineage>
        <taxon>Archaea</taxon>
        <taxon>Methanobacteriati</taxon>
        <taxon>Thermoplasmatota</taxon>
        <taxon>Thermoplasmata</taxon>
        <taxon>Thermoplasmatales</taxon>
        <taxon>Ferroplasmaceae</taxon>
        <taxon>Ferroplasma</taxon>
    </lineage>
</organism>
<dbReference type="InterPro" id="IPR003964">
    <property type="entry name" value="Carb_kinase"/>
</dbReference>
<evidence type="ECO:0000313" key="8">
    <source>
        <dbReference type="Proteomes" id="UP000192050"/>
    </source>
</evidence>
<reference evidence="6 8" key="1">
    <citation type="submission" date="2011-10" db="EMBL/GenBank/DDBJ databases">
        <title>Metabolic and evolutionary patterns in the extreme acidophile Ferroplasma acidiphilum.</title>
        <authorList>
            <person name="Golyshina O.V."/>
            <person name="Kozyavkin S.A."/>
            <person name="Tatusov R.L."/>
            <person name="Slesarev A.I."/>
            <person name="Golyshin P.N."/>
        </authorList>
    </citation>
    <scope>NUCLEOTIDE SEQUENCE [LARGE SCALE GENOMIC DNA]</scope>
    <source>
        <strain evidence="6">Berkeley</strain>
        <strain evidence="8">Y</strain>
    </source>
</reference>
<evidence type="ECO:0000313" key="6">
    <source>
        <dbReference type="EMBL" id="ARD84000.1"/>
    </source>
</evidence>
<dbReference type="Proteomes" id="UP000546917">
    <property type="component" value="Unassembled WGS sequence"/>
</dbReference>
<evidence type="ECO:0000256" key="4">
    <source>
        <dbReference type="ARBA" id="ARBA00022777"/>
    </source>
</evidence>
<protein>
    <recommendedName>
        <fullName evidence="2">Carbamate kinase</fullName>
    </recommendedName>
</protein>
<dbReference type="RefSeq" id="WP_081141280.1">
    <property type="nucleotide sequence ID" value="NZ_CP015363.1"/>
</dbReference>
<comment type="similarity">
    <text evidence="1">Belongs to the carbamate kinase family.</text>
</comment>
<name>A0A1V0N1H3_9ARCH</name>
<proteinExistence type="inferred from homology"/>
<dbReference type="InterPro" id="IPR036393">
    <property type="entry name" value="AceGlu_kinase-like_sf"/>
</dbReference>
<dbReference type="Proteomes" id="UP000192050">
    <property type="component" value="Chromosome"/>
</dbReference>
<evidence type="ECO:0000313" key="9">
    <source>
        <dbReference type="Proteomes" id="UP000546917"/>
    </source>
</evidence>
<evidence type="ECO:0000256" key="1">
    <source>
        <dbReference type="ARBA" id="ARBA00011066"/>
    </source>
</evidence>
<dbReference type="EMBL" id="CP015363">
    <property type="protein sequence ID" value="ARD84000.1"/>
    <property type="molecule type" value="Genomic_DNA"/>
</dbReference>
<keyword evidence="8" id="KW-1185">Reference proteome</keyword>
<dbReference type="GO" id="GO:0005829">
    <property type="term" value="C:cytosol"/>
    <property type="evidence" value="ECO:0007669"/>
    <property type="project" value="TreeGrafter"/>
</dbReference>
<dbReference type="EMBL" id="JABGBP010000270">
    <property type="protein sequence ID" value="NOL60646.1"/>
    <property type="molecule type" value="Genomic_DNA"/>
</dbReference>
<sequence>MKRIVMAIGNNYPDYNEKCGSPGLIDDIFAKSGKLISENEIVMTCGDSYPENADTFYPVNIINAYDRVKYKYGYSKEIIAVFTRVEIRKISNPSVQTGDNYTESGIPENGKTEEFLEPIDIPEKSAIMTLMSDGYLPIIIGAGFPVVRELQYYNNCHGMVNNYSSSSLLGTLIEADELIIISGHRDEFKGIVNSQELLNNITFDALMDIYKRGKFKDNIAGKKVKAMLDFISKGGKKAILMSTGMDNVITLIP</sequence>
<dbReference type="SUPFAM" id="SSF53633">
    <property type="entry name" value="Carbamate kinase-like"/>
    <property type="match status" value="1"/>
</dbReference>
<accession>A0A1V0N1H3</accession>
<dbReference type="Gene3D" id="3.40.1160.10">
    <property type="entry name" value="Acetylglutamate kinase-like"/>
    <property type="match status" value="1"/>
</dbReference>
<dbReference type="Pfam" id="PF00696">
    <property type="entry name" value="AA_kinase"/>
    <property type="match status" value="1"/>
</dbReference>
<dbReference type="STRING" id="74969.FAD_0067"/>
<evidence type="ECO:0000313" key="7">
    <source>
        <dbReference type="EMBL" id="NOL60646.1"/>
    </source>
</evidence>
<keyword evidence="4 6" id="KW-0418">Kinase</keyword>
<dbReference type="PANTHER" id="PTHR30409">
    <property type="entry name" value="CARBAMATE KINASE"/>
    <property type="match status" value="1"/>
</dbReference>
<dbReference type="AlphaFoldDB" id="A0A1V0N1H3"/>
<reference evidence="7 9" key="2">
    <citation type="submission" date="2020-05" db="EMBL/GenBank/DDBJ databases">
        <authorList>
            <person name="Zhang R."/>
        </authorList>
    </citation>
    <scope>NUCLEOTIDE SEQUENCE [LARGE SCALE GENOMIC DNA]</scope>
    <source>
        <strain evidence="7 9">DSM 28986</strain>
    </source>
</reference>
<dbReference type="InterPro" id="IPR001048">
    <property type="entry name" value="Asp/Glu/Uridylate_kinase"/>
</dbReference>
<keyword evidence="3" id="KW-0808">Transferase</keyword>
<gene>
    <name evidence="6" type="ORF">FAD_0067</name>
    <name evidence="7" type="ORF">HLB00_07370</name>
</gene>
<evidence type="ECO:0000256" key="2">
    <source>
        <dbReference type="ARBA" id="ARBA00020752"/>
    </source>
</evidence>
<evidence type="ECO:0000256" key="3">
    <source>
        <dbReference type="ARBA" id="ARBA00022679"/>
    </source>
</evidence>
<dbReference type="KEGG" id="fai:FAD_0067"/>
<dbReference type="GO" id="GO:0008804">
    <property type="term" value="F:carbamate kinase activity"/>
    <property type="evidence" value="ECO:0007669"/>
    <property type="project" value="InterPro"/>
</dbReference>
<dbReference type="PANTHER" id="PTHR30409:SF1">
    <property type="entry name" value="CARBAMATE KINASE-RELATED"/>
    <property type="match status" value="1"/>
</dbReference>
<dbReference type="GeneID" id="31675579"/>